<dbReference type="EMBL" id="AP024545">
    <property type="protein sequence ID" value="BCT93565.1"/>
    <property type="molecule type" value="Genomic_DNA"/>
</dbReference>
<sequence>MPPNQPCPNCSAQSISRRRILFSRGFADQCDRCGAVVRLRPSWTRWLAALALGALVLWLAVAQWHWSHWAGVLVALFASVVAAWTWLAVADVPLDVRH</sequence>
<keyword evidence="1" id="KW-0472">Membrane</keyword>
<name>A0ABN6FW35_9GAMM</name>
<dbReference type="Proteomes" id="UP000681317">
    <property type="component" value="Chromosome"/>
</dbReference>
<keyword evidence="1" id="KW-1133">Transmembrane helix</keyword>
<evidence type="ECO:0000313" key="3">
    <source>
        <dbReference type="Proteomes" id="UP000681317"/>
    </source>
</evidence>
<feature type="transmembrane region" description="Helical" evidence="1">
    <location>
        <begin position="46"/>
        <end position="66"/>
    </location>
</feature>
<proteinExistence type="predicted"/>
<accession>A0ABN6FW35</accession>
<evidence type="ECO:0008006" key="4">
    <source>
        <dbReference type="Google" id="ProtNLM"/>
    </source>
</evidence>
<evidence type="ECO:0000313" key="2">
    <source>
        <dbReference type="EMBL" id="BCT93565.1"/>
    </source>
</evidence>
<keyword evidence="3" id="KW-1185">Reference proteome</keyword>
<gene>
    <name evidence="2" type="ORF">LYSCAS_25890</name>
</gene>
<reference evidence="2 3" key="1">
    <citation type="submission" date="2021-03" db="EMBL/GenBank/DDBJ databases">
        <title>Complete Genome Sequences of Two Lysobacter Strains Isolated from Sea Water (Lysobacter caseinilyticus) and Soil (Lysobacter helvus) in South Korea.</title>
        <authorList>
            <person name="Watanabe Y."/>
            <person name="Arakawa K."/>
        </authorList>
    </citation>
    <scope>NUCLEOTIDE SEQUENCE [LARGE SCALE GENOMIC DNA]</scope>
    <source>
        <strain evidence="2 3">KVB24</strain>
    </source>
</reference>
<dbReference type="RefSeq" id="WP_213498439.1">
    <property type="nucleotide sequence ID" value="NZ_AP024545.1"/>
</dbReference>
<protein>
    <recommendedName>
        <fullName evidence="4">DUF983 domain-containing protein</fullName>
    </recommendedName>
</protein>
<keyword evidence="1" id="KW-0812">Transmembrane</keyword>
<evidence type="ECO:0000256" key="1">
    <source>
        <dbReference type="SAM" id="Phobius"/>
    </source>
</evidence>
<feature type="transmembrane region" description="Helical" evidence="1">
    <location>
        <begin position="72"/>
        <end position="94"/>
    </location>
</feature>
<organism evidence="2 3">
    <name type="scientific">Noviluteimonas caseinilytica</name>
    <dbReference type="NCBI Taxonomy" id="2675101"/>
    <lineage>
        <taxon>Bacteria</taxon>
        <taxon>Pseudomonadati</taxon>
        <taxon>Pseudomonadota</taxon>
        <taxon>Gammaproteobacteria</taxon>
        <taxon>Lysobacterales</taxon>
        <taxon>Lysobacteraceae</taxon>
        <taxon>Noviluteimonas</taxon>
    </lineage>
</organism>